<evidence type="ECO:0000313" key="4">
    <source>
        <dbReference type="EMBL" id="QIG81997.1"/>
    </source>
</evidence>
<keyword evidence="4" id="KW-0378">Hydrolase</keyword>
<name>A0A6G6YAZ6_9SPHN</name>
<dbReference type="Proteomes" id="UP000501568">
    <property type="component" value="Chromosome"/>
</dbReference>
<keyword evidence="5" id="KW-1185">Reference proteome</keyword>
<feature type="signal peptide" evidence="2">
    <location>
        <begin position="1"/>
        <end position="25"/>
    </location>
</feature>
<evidence type="ECO:0000313" key="5">
    <source>
        <dbReference type="Proteomes" id="UP000501568"/>
    </source>
</evidence>
<evidence type="ECO:0000259" key="3">
    <source>
        <dbReference type="Pfam" id="PF07486"/>
    </source>
</evidence>
<dbReference type="KEGG" id="spzr:G5C33_16020"/>
<feature type="chain" id="PRO_5026248811" evidence="2">
    <location>
        <begin position="26"/>
        <end position="331"/>
    </location>
</feature>
<dbReference type="GO" id="GO:0016787">
    <property type="term" value="F:hydrolase activity"/>
    <property type="evidence" value="ECO:0007669"/>
    <property type="project" value="UniProtKB-KW"/>
</dbReference>
<dbReference type="Pfam" id="PF07486">
    <property type="entry name" value="Hydrolase_2"/>
    <property type="match status" value="1"/>
</dbReference>
<organism evidence="4 5">
    <name type="scientific">Stakelama tenebrarum</name>
    <dbReference type="NCBI Taxonomy" id="2711215"/>
    <lineage>
        <taxon>Bacteria</taxon>
        <taxon>Pseudomonadati</taxon>
        <taxon>Pseudomonadota</taxon>
        <taxon>Alphaproteobacteria</taxon>
        <taxon>Sphingomonadales</taxon>
        <taxon>Sphingomonadaceae</taxon>
        <taxon>Stakelama</taxon>
    </lineage>
</organism>
<evidence type="ECO:0000256" key="1">
    <source>
        <dbReference type="SAM" id="MobiDB-lite"/>
    </source>
</evidence>
<accession>A0A6G6YAZ6</accession>
<sequence length="331" mass="34281">MQTRGIAAALLVSLAGAGFSAQALAPQGPGAADEAPAPTGYEAEDHFPGAAYFTAIDDSGTVSAAGTTGTNDLPDLPIPAGPADDGTVIAAAPFPRAGSATDRSRALQCLTDAIYYEAANEPDAGQRAVAQVVLNRVRHPAFPATVCGVVFQGSEKPGCQFSFACDGSMARGRARAAWDRAERVAKSALDGSVFAPVGLATHYHTHAVTPSWNRKLVMTGVFGAHFFHRWQGGWGTSAAFHQRYLGGEPVPGPKRAAPATEPAASAAPAPVPSPDPVRSAAQTPRENIRSRYAESGTPRDIARAAARPAEAPGLPESTILDRWKGTGQPIR</sequence>
<dbReference type="EMBL" id="CP049109">
    <property type="protein sequence ID" value="QIG81997.1"/>
    <property type="molecule type" value="Genomic_DNA"/>
</dbReference>
<dbReference type="AlphaFoldDB" id="A0A6G6YAZ6"/>
<gene>
    <name evidence="4" type="ORF">G5C33_16020</name>
</gene>
<feature type="region of interest" description="Disordered" evidence="1">
    <location>
        <begin position="63"/>
        <end position="84"/>
    </location>
</feature>
<feature type="compositionally biased region" description="Low complexity" evidence="1">
    <location>
        <begin position="256"/>
        <end position="268"/>
    </location>
</feature>
<feature type="region of interest" description="Disordered" evidence="1">
    <location>
        <begin position="251"/>
        <end position="331"/>
    </location>
</feature>
<protein>
    <submittedName>
        <fullName evidence="4">Cell wall hydrolase</fullName>
    </submittedName>
</protein>
<keyword evidence="2" id="KW-0732">Signal</keyword>
<dbReference type="InterPro" id="IPR011105">
    <property type="entry name" value="Cell_wall_hydrolase_SleB"/>
</dbReference>
<dbReference type="InterPro" id="IPR042047">
    <property type="entry name" value="SleB_dom1"/>
</dbReference>
<evidence type="ECO:0000256" key="2">
    <source>
        <dbReference type="SAM" id="SignalP"/>
    </source>
</evidence>
<proteinExistence type="predicted"/>
<reference evidence="4 5" key="1">
    <citation type="submission" date="2020-02" db="EMBL/GenBank/DDBJ databases">
        <authorList>
            <person name="Zheng R.K."/>
            <person name="Sun C.M."/>
        </authorList>
    </citation>
    <scope>NUCLEOTIDE SEQUENCE [LARGE SCALE GENOMIC DNA]</scope>
    <source>
        <strain evidence="5">zrk23</strain>
    </source>
</reference>
<dbReference type="Gene3D" id="1.10.10.2520">
    <property type="entry name" value="Cell wall hydrolase SleB, domain 1"/>
    <property type="match status" value="1"/>
</dbReference>
<feature type="domain" description="Cell wall hydrolase SleB" evidence="3">
    <location>
        <begin position="120"/>
        <end position="227"/>
    </location>
</feature>
<feature type="compositionally biased region" description="Low complexity" evidence="1">
    <location>
        <begin position="303"/>
        <end position="312"/>
    </location>
</feature>